<comment type="caution">
    <text evidence="1">The sequence shown here is derived from an EMBL/GenBank/DDBJ whole genome shotgun (WGS) entry which is preliminary data.</text>
</comment>
<reference evidence="1 2" key="1">
    <citation type="submission" date="2021-08" db="EMBL/GenBank/DDBJ databases">
        <title>Draft Genome Sequence of Phanerochaete sordida strain YK-624.</title>
        <authorList>
            <person name="Mori T."/>
            <person name="Dohra H."/>
            <person name="Suzuki T."/>
            <person name="Kawagishi H."/>
            <person name="Hirai H."/>
        </authorList>
    </citation>
    <scope>NUCLEOTIDE SEQUENCE [LARGE SCALE GENOMIC DNA]</scope>
    <source>
        <strain evidence="1 2">YK-624</strain>
    </source>
</reference>
<organism evidence="1 2">
    <name type="scientific">Phanerochaete sordida</name>
    <dbReference type="NCBI Taxonomy" id="48140"/>
    <lineage>
        <taxon>Eukaryota</taxon>
        <taxon>Fungi</taxon>
        <taxon>Dikarya</taxon>
        <taxon>Basidiomycota</taxon>
        <taxon>Agaricomycotina</taxon>
        <taxon>Agaricomycetes</taxon>
        <taxon>Polyporales</taxon>
        <taxon>Phanerochaetaceae</taxon>
        <taxon>Phanerochaete</taxon>
    </lineage>
</organism>
<dbReference type="EMBL" id="BPQB01000005">
    <property type="protein sequence ID" value="GJE87044.1"/>
    <property type="molecule type" value="Genomic_DNA"/>
</dbReference>
<evidence type="ECO:0000313" key="2">
    <source>
        <dbReference type="Proteomes" id="UP000703269"/>
    </source>
</evidence>
<name>A0A9P3G374_9APHY</name>
<protein>
    <submittedName>
        <fullName evidence="1">Uncharacterized protein</fullName>
    </submittedName>
</protein>
<keyword evidence="2" id="KW-1185">Reference proteome</keyword>
<dbReference type="AlphaFoldDB" id="A0A9P3G374"/>
<gene>
    <name evidence="1" type="ORF">PsYK624_031270</name>
</gene>
<sequence length="170" mass="19102">MTTQLADGRLQSARLPLCVLVCGYLAMPIRRHVATEPHALLGEQGSGVQKGRLWQPSTAMHVQHLPLEHLFLQHRAGFRDARLEKVRHIKYRGRGSRRGGPEHARGCYSSAQKLFWLLSIQAYVRADLYPQVSGADFILHIELGGARPRCTLTTYRHVCRARTISLSASI</sequence>
<accession>A0A9P3G374</accession>
<proteinExistence type="predicted"/>
<evidence type="ECO:0000313" key="1">
    <source>
        <dbReference type="EMBL" id="GJE87044.1"/>
    </source>
</evidence>
<dbReference type="Proteomes" id="UP000703269">
    <property type="component" value="Unassembled WGS sequence"/>
</dbReference>